<keyword evidence="3" id="KW-1185">Reference proteome</keyword>
<dbReference type="InterPro" id="IPR013424">
    <property type="entry name" value="Ice-binding_C"/>
</dbReference>
<evidence type="ECO:0000313" key="2">
    <source>
        <dbReference type="EMBL" id="CAB1276408.1"/>
    </source>
</evidence>
<dbReference type="KEGG" id="ntg:NSCAC_1157"/>
<sequence length="216" mass="23050">MGIILSSFKKWLLSLVVMAIGFFPFLATAGPMSFNISGQAQYFLSDTNNNPVSTNFTGTMTVDPTGLSQNFGEIGQITAIAFNFPDLSIPVFDTITTQDPLVAQIDEPLAYNVNLKNANNETASLSFTTPNSSGTLFGTQFGSLTSFSGGTIFQGQTDTISTASGDIILQNFTGTITPSNASSVPEPATLGIFSLGLLFLSVFMSLRPRMQISFFE</sequence>
<evidence type="ECO:0000259" key="1">
    <source>
        <dbReference type="Pfam" id="PF07589"/>
    </source>
</evidence>
<dbReference type="RefSeq" id="WP_197743873.1">
    <property type="nucleotide sequence ID" value="NZ_LR778175.1"/>
</dbReference>
<dbReference type="NCBIfam" id="TIGR02595">
    <property type="entry name" value="PEP_CTERM"/>
    <property type="match status" value="1"/>
</dbReference>
<dbReference type="Proteomes" id="UP000516072">
    <property type="component" value="Chromosome"/>
</dbReference>
<dbReference type="Pfam" id="PF07589">
    <property type="entry name" value="PEP-CTERM"/>
    <property type="match status" value="1"/>
</dbReference>
<gene>
    <name evidence="2" type="ORF">NSCAC_1157</name>
</gene>
<accession>A0A7G1QA42</accession>
<feature type="domain" description="Ice-binding protein C-terminal" evidence="1">
    <location>
        <begin position="183"/>
        <end position="201"/>
    </location>
</feature>
<name>A0A7G1QA42_9GAMM</name>
<evidence type="ECO:0000313" key="3">
    <source>
        <dbReference type="Proteomes" id="UP000516072"/>
    </source>
</evidence>
<protein>
    <recommendedName>
        <fullName evidence="1">Ice-binding protein C-terminal domain-containing protein</fullName>
    </recommendedName>
</protein>
<organism evidence="2 3">
    <name type="scientific">Candidatus Nitrosacidococcus tergens</name>
    <dbReference type="NCBI Taxonomy" id="553981"/>
    <lineage>
        <taxon>Bacteria</taxon>
        <taxon>Pseudomonadati</taxon>
        <taxon>Pseudomonadota</taxon>
        <taxon>Gammaproteobacteria</taxon>
        <taxon>Chromatiales</taxon>
        <taxon>Chromatiaceae</taxon>
        <taxon>Candidatus Nitrosacidococcus</taxon>
    </lineage>
</organism>
<reference evidence="2 3" key="1">
    <citation type="submission" date="2020-03" db="EMBL/GenBank/DDBJ databases">
        <authorList>
            <person name="Picone N."/>
        </authorList>
    </citation>
    <scope>NUCLEOTIDE SEQUENCE [LARGE SCALE GENOMIC DNA]</scope>
    <source>
        <strain evidence="2">NSCAC1</strain>
    </source>
</reference>
<proteinExistence type="predicted"/>
<dbReference type="EMBL" id="LR778175">
    <property type="protein sequence ID" value="CAB1276408.1"/>
    <property type="molecule type" value="Genomic_DNA"/>
</dbReference>
<dbReference type="AlphaFoldDB" id="A0A7G1QA42"/>